<dbReference type="OrthoDB" id="9778711at2"/>
<comment type="pathway">
    <text evidence="7">Carbohydrate degradation; 2-deoxy-D-ribose 1-phosphate degradation; D-glyceraldehyde 3-phosphate and acetaldehyde from 2-deoxy-alpha-D-ribose 1-phosphate: step 2/2.</text>
</comment>
<evidence type="ECO:0000256" key="2">
    <source>
        <dbReference type="ARBA" id="ARBA00022490"/>
    </source>
</evidence>
<dbReference type="InterPro" id="IPR013785">
    <property type="entry name" value="Aldolase_TIM"/>
</dbReference>
<evidence type="ECO:0000256" key="4">
    <source>
        <dbReference type="ARBA" id="ARBA00023270"/>
    </source>
</evidence>
<dbReference type="CDD" id="cd00959">
    <property type="entry name" value="DeoC"/>
    <property type="match status" value="1"/>
</dbReference>
<evidence type="ECO:0000256" key="6">
    <source>
        <dbReference type="ARBA" id="ARBA00056337"/>
    </source>
</evidence>
<feature type="active site" description="Proton donor/acceptor" evidence="7">
    <location>
        <position position="113"/>
    </location>
</feature>
<keyword evidence="2 7" id="KW-0963">Cytoplasm</keyword>
<dbReference type="Proteomes" id="UP000321820">
    <property type="component" value="Chromosome"/>
</dbReference>
<dbReference type="HAMAP" id="MF_00114">
    <property type="entry name" value="DeoC_type1"/>
    <property type="match status" value="1"/>
</dbReference>
<dbReference type="InterPro" id="IPR028581">
    <property type="entry name" value="DeoC_typeI"/>
</dbReference>
<dbReference type="Gene3D" id="3.20.20.70">
    <property type="entry name" value="Aldolase class I"/>
    <property type="match status" value="1"/>
</dbReference>
<dbReference type="InterPro" id="IPR011343">
    <property type="entry name" value="DeoC"/>
</dbReference>
<sequence>MSISVPDPTTFDAASFAAQALSSPAALAAVLDHTLLKPDATRTQVLAICEEAAKYKFACAMVNPFWTGTAAAALKGTGVPVGVVIGFPLGATLTASKKEEAGRVLALGAHDVDMVLNIGLLKSGEFDAVKHDIHIVAEVVHAHGGILKVILETCLLSFEDKMRASELAIEAGADFIKTSTGFSTGGATVDDIQLMRGVAGIRCGVKASGGIRSLADAQAMLFAGATRIGASASVRIVNELANPTDAAAVPTAGY</sequence>
<evidence type="ECO:0000256" key="7">
    <source>
        <dbReference type="HAMAP-Rule" id="MF_00114"/>
    </source>
</evidence>
<dbReference type="GO" id="GO:0005737">
    <property type="term" value="C:cytoplasm"/>
    <property type="evidence" value="ECO:0007669"/>
    <property type="project" value="UniProtKB-SubCell"/>
</dbReference>
<dbReference type="PIRSF" id="PIRSF001357">
    <property type="entry name" value="DeoC"/>
    <property type="match status" value="1"/>
</dbReference>
<proteinExistence type="inferred from homology"/>
<evidence type="ECO:0000256" key="3">
    <source>
        <dbReference type="ARBA" id="ARBA00023239"/>
    </source>
</evidence>
<dbReference type="GO" id="GO:0004139">
    <property type="term" value="F:deoxyribose-phosphate aldolase activity"/>
    <property type="evidence" value="ECO:0007669"/>
    <property type="project" value="UniProtKB-UniRule"/>
</dbReference>
<name>A0A5B9EBA5_9BACT</name>
<evidence type="ECO:0000256" key="1">
    <source>
        <dbReference type="ARBA" id="ARBA00010936"/>
    </source>
</evidence>
<evidence type="ECO:0000256" key="5">
    <source>
        <dbReference type="ARBA" id="ARBA00048791"/>
    </source>
</evidence>
<dbReference type="NCBIfam" id="TIGR00126">
    <property type="entry name" value="deoC"/>
    <property type="match status" value="1"/>
</dbReference>
<dbReference type="EMBL" id="CP042806">
    <property type="protein sequence ID" value="QEE29059.1"/>
    <property type="molecule type" value="Genomic_DNA"/>
</dbReference>
<dbReference type="InterPro" id="IPR002915">
    <property type="entry name" value="DeoC/FbaB/LacD_aldolase"/>
</dbReference>
<dbReference type="Pfam" id="PF01791">
    <property type="entry name" value="DeoC"/>
    <property type="match status" value="1"/>
</dbReference>
<comment type="similarity">
    <text evidence="1 7">Belongs to the DeoC/FbaB aldolase family. DeoC type 1 subfamily.</text>
</comment>
<accession>A0A5B9EBA5</accession>
<dbReference type="FunFam" id="3.20.20.70:FF:000044">
    <property type="entry name" value="Deoxyribose-phosphate aldolase"/>
    <property type="match status" value="1"/>
</dbReference>
<dbReference type="PANTHER" id="PTHR10889">
    <property type="entry name" value="DEOXYRIBOSE-PHOSPHATE ALDOLASE"/>
    <property type="match status" value="1"/>
</dbReference>
<evidence type="ECO:0000313" key="9">
    <source>
        <dbReference type="Proteomes" id="UP000321820"/>
    </source>
</evidence>
<feature type="active site" description="Schiff-base intermediate with acetaldehyde" evidence="7">
    <location>
        <position position="177"/>
    </location>
</feature>
<dbReference type="GO" id="GO:0009264">
    <property type="term" value="P:deoxyribonucleotide catabolic process"/>
    <property type="evidence" value="ECO:0007669"/>
    <property type="project" value="UniProtKB-UniRule"/>
</dbReference>
<evidence type="ECO:0000313" key="8">
    <source>
        <dbReference type="EMBL" id="QEE29059.1"/>
    </source>
</evidence>
<dbReference type="PANTHER" id="PTHR10889:SF1">
    <property type="entry name" value="DEOXYRIBOSE-PHOSPHATE ALDOLASE"/>
    <property type="match status" value="1"/>
</dbReference>
<dbReference type="EC" id="4.1.2.4" evidence="7"/>
<dbReference type="UniPathway" id="UPA00002">
    <property type="reaction ID" value="UER00468"/>
</dbReference>
<comment type="subcellular location">
    <subcellularLocation>
        <location evidence="7">Cytoplasm</location>
    </subcellularLocation>
</comment>
<dbReference type="AlphaFoldDB" id="A0A5B9EBA5"/>
<dbReference type="GO" id="GO:0006018">
    <property type="term" value="P:2-deoxyribose 1-phosphate catabolic process"/>
    <property type="evidence" value="ECO:0007669"/>
    <property type="project" value="UniProtKB-UniRule"/>
</dbReference>
<dbReference type="RefSeq" id="WP_147648258.1">
    <property type="nucleotide sequence ID" value="NZ_CP042806.1"/>
</dbReference>
<gene>
    <name evidence="7 8" type="primary">deoC</name>
    <name evidence="8" type="ORF">FTW19_14260</name>
</gene>
<dbReference type="KEGG" id="talb:FTW19_14260"/>
<keyword evidence="3 7" id="KW-0456">Lyase</keyword>
<protein>
    <recommendedName>
        <fullName evidence="7">Deoxyribose-phosphate aldolase</fullName>
        <shortName evidence="7">DERA</shortName>
        <ecNumber evidence="7">4.1.2.4</ecNumber>
    </recommendedName>
    <alternativeName>
        <fullName evidence="7">2-deoxy-D-ribose 5-phosphate aldolase</fullName>
    </alternativeName>
    <alternativeName>
        <fullName evidence="7">Phosphodeoxyriboaldolase</fullName>
        <shortName evidence="7">Deoxyriboaldolase</shortName>
    </alternativeName>
</protein>
<keyword evidence="9" id="KW-1185">Reference proteome</keyword>
<comment type="catalytic activity">
    <reaction evidence="5 7">
        <text>2-deoxy-D-ribose 5-phosphate = D-glyceraldehyde 3-phosphate + acetaldehyde</text>
        <dbReference type="Rhea" id="RHEA:12821"/>
        <dbReference type="ChEBI" id="CHEBI:15343"/>
        <dbReference type="ChEBI" id="CHEBI:59776"/>
        <dbReference type="ChEBI" id="CHEBI:62877"/>
        <dbReference type="EC" id="4.1.2.4"/>
    </reaction>
</comment>
<organism evidence="8 9">
    <name type="scientific">Terriglobus albidus</name>
    <dbReference type="NCBI Taxonomy" id="1592106"/>
    <lineage>
        <taxon>Bacteria</taxon>
        <taxon>Pseudomonadati</taxon>
        <taxon>Acidobacteriota</taxon>
        <taxon>Terriglobia</taxon>
        <taxon>Terriglobales</taxon>
        <taxon>Acidobacteriaceae</taxon>
        <taxon>Terriglobus</taxon>
    </lineage>
</organism>
<comment type="function">
    <text evidence="6 7">Catalyzes a reversible aldol reaction between acetaldehyde and D-glyceraldehyde 3-phosphate to generate 2-deoxy-D-ribose 5-phosphate.</text>
</comment>
<dbReference type="SMART" id="SM01133">
    <property type="entry name" value="DeoC"/>
    <property type="match status" value="1"/>
</dbReference>
<keyword evidence="4 7" id="KW-0704">Schiff base</keyword>
<feature type="active site" description="Proton donor/acceptor" evidence="7">
    <location>
        <position position="206"/>
    </location>
</feature>
<dbReference type="GO" id="GO:0016052">
    <property type="term" value="P:carbohydrate catabolic process"/>
    <property type="evidence" value="ECO:0007669"/>
    <property type="project" value="TreeGrafter"/>
</dbReference>
<dbReference type="SUPFAM" id="SSF51569">
    <property type="entry name" value="Aldolase"/>
    <property type="match status" value="1"/>
</dbReference>
<reference evidence="8 9" key="1">
    <citation type="submission" date="2019-08" db="EMBL/GenBank/DDBJ databases">
        <title>Complete genome sequence of Terriglobus albidus strain ORNL.</title>
        <authorList>
            <person name="Podar M."/>
        </authorList>
    </citation>
    <scope>NUCLEOTIDE SEQUENCE [LARGE SCALE GENOMIC DNA]</scope>
    <source>
        <strain evidence="8 9">ORNL</strain>
    </source>
</reference>